<protein>
    <recommendedName>
        <fullName evidence="3">Ribosome-recycling factor</fullName>
        <shortName evidence="3">RRF</shortName>
    </recommendedName>
    <alternativeName>
        <fullName evidence="3">Ribosome-releasing factor</fullName>
    </alternativeName>
</protein>
<dbReference type="Proteomes" id="UP001062263">
    <property type="component" value="Chromosome"/>
</dbReference>
<keyword evidence="2 3" id="KW-0648">Protein biosynthesis</keyword>
<dbReference type="InterPro" id="IPR002661">
    <property type="entry name" value="Ribosome_recyc_fac"/>
</dbReference>
<name>A0ABM7ZDX0_9BACT</name>
<evidence type="ECO:0000256" key="3">
    <source>
        <dbReference type="HAMAP-Rule" id="MF_00040"/>
    </source>
</evidence>
<dbReference type="Pfam" id="PF01765">
    <property type="entry name" value="RRF"/>
    <property type="match status" value="1"/>
</dbReference>
<dbReference type="SUPFAM" id="SSF55194">
    <property type="entry name" value="Ribosome recycling factor, RRF"/>
    <property type="match status" value="1"/>
</dbReference>
<keyword evidence="6" id="KW-1185">Reference proteome</keyword>
<dbReference type="HAMAP" id="MF_00040">
    <property type="entry name" value="RRF"/>
    <property type="match status" value="1"/>
</dbReference>
<comment type="subcellular location">
    <subcellularLocation>
        <location evidence="3">Cytoplasm</location>
    </subcellularLocation>
</comment>
<dbReference type="InterPro" id="IPR023584">
    <property type="entry name" value="Ribosome_recyc_fac_dom"/>
</dbReference>
<evidence type="ECO:0000256" key="1">
    <source>
        <dbReference type="ARBA" id="ARBA00005912"/>
    </source>
</evidence>
<reference evidence="5" key="1">
    <citation type="submission" date="2022-06" db="EMBL/GenBank/DDBJ databases">
        <title>Akkermansia biwalacus sp. nov., an anaerobic mucin-degrading bacterium isolated from human intestine.</title>
        <authorList>
            <person name="Kobayashi Y."/>
            <person name="Inoue S."/>
            <person name="Kawahara T."/>
            <person name="Kohda N."/>
        </authorList>
    </citation>
    <scope>NUCLEOTIDE SEQUENCE</scope>
    <source>
        <strain evidence="5">WON2089</strain>
    </source>
</reference>
<proteinExistence type="inferred from homology"/>
<comment type="function">
    <text evidence="3">Responsible for the release of ribosomes from messenger RNA at the termination of protein biosynthesis. May increase the efficiency of translation by recycling ribosomes from one round of translation to another.</text>
</comment>
<evidence type="ECO:0000313" key="5">
    <source>
        <dbReference type="EMBL" id="BDL42858.1"/>
    </source>
</evidence>
<gene>
    <name evidence="3 5" type="primary">frr</name>
    <name evidence="5" type="ORF">Abiwalacus_04320</name>
</gene>
<organism evidence="5 6">
    <name type="scientific">Akkermansia biwaensis</name>
    <dbReference type="NCBI Taxonomy" id="2946555"/>
    <lineage>
        <taxon>Bacteria</taxon>
        <taxon>Pseudomonadati</taxon>
        <taxon>Verrucomicrobiota</taxon>
        <taxon>Verrucomicrobiia</taxon>
        <taxon>Verrucomicrobiales</taxon>
        <taxon>Akkermansiaceae</taxon>
        <taxon>Akkermansia</taxon>
    </lineage>
</organism>
<comment type="similarity">
    <text evidence="1 3">Belongs to the RRF family.</text>
</comment>
<dbReference type="EMBL" id="AP025943">
    <property type="protein sequence ID" value="BDL42858.1"/>
    <property type="molecule type" value="Genomic_DNA"/>
</dbReference>
<dbReference type="InterPro" id="IPR036191">
    <property type="entry name" value="RRF_sf"/>
</dbReference>
<sequence length="209" mass="23329">MLNPAKKPFNHTKKTLSINHHMDAETLLLETEEAMLKAVDFARQEFSGVRTGKASPGLVENLDVHVSSYGSVMKLKGLAVISTPEPRLILIQPFDPSTAHDIGRAINESKLNLNPIVEGRSIRLPIPALTEERRKDLVKLVKSQAEEARVRVRGARKNGMDSAKKLKTDNIVTEDGQRDLETQIQKLTDKYVKEIDDLVAAKEKDIMTI</sequence>
<keyword evidence="3" id="KW-0963">Cytoplasm</keyword>
<accession>A0ABM7ZDX0</accession>
<dbReference type="PANTHER" id="PTHR20982:SF3">
    <property type="entry name" value="MITOCHONDRIAL RIBOSOME RECYCLING FACTOR PSEUDO 1"/>
    <property type="match status" value="1"/>
</dbReference>
<dbReference type="Gene3D" id="1.10.132.20">
    <property type="entry name" value="Ribosome-recycling factor"/>
    <property type="match status" value="1"/>
</dbReference>
<evidence type="ECO:0000313" key="6">
    <source>
        <dbReference type="Proteomes" id="UP001062263"/>
    </source>
</evidence>
<evidence type="ECO:0000256" key="2">
    <source>
        <dbReference type="ARBA" id="ARBA00022917"/>
    </source>
</evidence>
<dbReference type="CDD" id="cd00520">
    <property type="entry name" value="RRF"/>
    <property type="match status" value="1"/>
</dbReference>
<evidence type="ECO:0000259" key="4">
    <source>
        <dbReference type="Pfam" id="PF01765"/>
    </source>
</evidence>
<dbReference type="Gene3D" id="3.30.1360.40">
    <property type="match status" value="1"/>
</dbReference>
<dbReference type="PANTHER" id="PTHR20982">
    <property type="entry name" value="RIBOSOME RECYCLING FACTOR"/>
    <property type="match status" value="1"/>
</dbReference>
<dbReference type="NCBIfam" id="TIGR00496">
    <property type="entry name" value="frr"/>
    <property type="match status" value="1"/>
</dbReference>
<feature type="domain" description="Ribosome recycling factor" evidence="4">
    <location>
        <begin position="43"/>
        <end position="207"/>
    </location>
</feature>